<feature type="region of interest" description="Disordered" evidence="12">
    <location>
        <begin position="758"/>
        <end position="808"/>
    </location>
</feature>
<dbReference type="Pfam" id="PF00571">
    <property type="entry name" value="CBS"/>
    <property type="match status" value="1"/>
</dbReference>
<dbReference type="GO" id="GO:0005254">
    <property type="term" value="F:chloride channel activity"/>
    <property type="evidence" value="ECO:0007669"/>
    <property type="project" value="UniProtKB-UniRule"/>
</dbReference>
<dbReference type="Gene3D" id="1.10.3080.10">
    <property type="entry name" value="Clc chloride channel"/>
    <property type="match status" value="1"/>
</dbReference>
<evidence type="ECO:0000256" key="11">
    <source>
        <dbReference type="RuleBase" id="RU361221"/>
    </source>
</evidence>
<dbReference type="InterPro" id="IPR000644">
    <property type="entry name" value="CBS_dom"/>
</dbReference>
<organism evidence="14">
    <name type="scientific">Alexandrium monilatum</name>
    <dbReference type="NCBI Taxonomy" id="311494"/>
    <lineage>
        <taxon>Eukaryota</taxon>
        <taxon>Sar</taxon>
        <taxon>Alveolata</taxon>
        <taxon>Dinophyceae</taxon>
        <taxon>Gonyaulacales</taxon>
        <taxon>Pyrocystaceae</taxon>
        <taxon>Alexandrium</taxon>
    </lineage>
</organism>
<dbReference type="Pfam" id="PF00654">
    <property type="entry name" value="Voltage_CLC"/>
    <property type="match status" value="1"/>
</dbReference>
<dbReference type="PROSITE" id="PS51371">
    <property type="entry name" value="CBS"/>
    <property type="match status" value="1"/>
</dbReference>
<accession>A0A7S4Q9A7</accession>
<feature type="transmembrane region" description="Helical" evidence="11">
    <location>
        <begin position="392"/>
        <end position="422"/>
    </location>
</feature>
<dbReference type="PANTHER" id="PTHR11689">
    <property type="entry name" value="CHLORIDE CHANNEL PROTEIN CLC FAMILY MEMBER"/>
    <property type="match status" value="1"/>
</dbReference>
<dbReference type="PRINTS" id="PR00762">
    <property type="entry name" value="CLCHANNEL"/>
</dbReference>
<dbReference type="InterPro" id="IPR001807">
    <property type="entry name" value="ClC"/>
</dbReference>
<dbReference type="AlphaFoldDB" id="A0A7S4Q9A7"/>
<feature type="compositionally biased region" description="Low complexity" evidence="12">
    <location>
        <begin position="776"/>
        <end position="789"/>
    </location>
</feature>
<dbReference type="SUPFAM" id="SSF54631">
    <property type="entry name" value="CBS-domain pair"/>
    <property type="match status" value="1"/>
</dbReference>
<keyword evidence="3 11" id="KW-0812">Transmembrane</keyword>
<evidence type="ECO:0000256" key="8">
    <source>
        <dbReference type="ARBA" id="ARBA00023136"/>
    </source>
</evidence>
<keyword evidence="9 11" id="KW-0868">Chloride</keyword>
<gene>
    <name evidence="14" type="ORF">AMON00008_LOCUS16075</name>
</gene>
<feature type="transmembrane region" description="Helical" evidence="11">
    <location>
        <begin position="256"/>
        <end position="277"/>
    </location>
</feature>
<reference evidence="14" key="1">
    <citation type="submission" date="2021-01" db="EMBL/GenBank/DDBJ databases">
        <authorList>
            <person name="Corre E."/>
            <person name="Pelletier E."/>
            <person name="Niang G."/>
            <person name="Scheremetjew M."/>
            <person name="Finn R."/>
            <person name="Kale V."/>
            <person name="Holt S."/>
            <person name="Cochrane G."/>
            <person name="Meng A."/>
            <person name="Brown T."/>
            <person name="Cohen L."/>
        </authorList>
    </citation>
    <scope>NUCLEOTIDE SEQUENCE</scope>
    <source>
        <strain evidence="14">CCMP3105</strain>
    </source>
</reference>
<comment type="caution">
    <text evidence="11">Lacks conserved residue(s) required for the propagation of feature annotation.</text>
</comment>
<name>A0A7S4Q9A7_9DINO</name>
<evidence type="ECO:0000259" key="13">
    <source>
        <dbReference type="PROSITE" id="PS51371"/>
    </source>
</evidence>
<keyword evidence="8 11" id="KW-0472">Membrane</keyword>
<dbReference type="EMBL" id="HBNR01024007">
    <property type="protein sequence ID" value="CAE4576455.1"/>
    <property type="molecule type" value="Transcribed_RNA"/>
</dbReference>
<evidence type="ECO:0000256" key="3">
    <source>
        <dbReference type="ARBA" id="ARBA00022692"/>
    </source>
</evidence>
<feature type="region of interest" description="Disordered" evidence="12">
    <location>
        <begin position="596"/>
        <end position="648"/>
    </location>
</feature>
<feature type="transmembrane region" description="Helical" evidence="11">
    <location>
        <begin position="469"/>
        <end position="493"/>
    </location>
</feature>
<evidence type="ECO:0000256" key="5">
    <source>
        <dbReference type="ARBA" id="ARBA00022989"/>
    </source>
</evidence>
<proteinExistence type="inferred from homology"/>
<evidence type="ECO:0000256" key="12">
    <source>
        <dbReference type="SAM" id="MobiDB-lite"/>
    </source>
</evidence>
<evidence type="ECO:0000256" key="4">
    <source>
        <dbReference type="ARBA" id="ARBA00022737"/>
    </source>
</evidence>
<dbReference type="InterPro" id="IPR046342">
    <property type="entry name" value="CBS_dom_sf"/>
</dbReference>
<keyword evidence="6 11" id="KW-0406">Ion transport</keyword>
<dbReference type="GO" id="GO:0016020">
    <property type="term" value="C:membrane"/>
    <property type="evidence" value="ECO:0007669"/>
    <property type="project" value="UniProtKB-SubCell"/>
</dbReference>
<keyword evidence="2 11" id="KW-0813">Transport</keyword>
<evidence type="ECO:0000313" key="14">
    <source>
        <dbReference type="EMBL" id="CAE4576455.1"/>
    </source>
</evidence>
<evidence type="ECO:0000256" key="10">
    <source>
        <dbReference type="PROSITE-ProRule" id="PRU00703"/>
    </source>
</evidence>
<evidence type="ECO:0000256" key="1">
    <source>
        <dbReference type="ARBA" id="ARBA00004141"/>
    </source>
</evidence>
<feature type="domain" description="CBS" evidence="13">
    <location>
        <begin position="705"/>
        <end position="761"/>
    </location>
</feature>
<comment type="subcellular location">
    <subcellularLocation>
        <location evidence="1 11">Membrane</location>
        <topology evidence="1 11">Multi-pass membrane protein</topology>
    </subcellularLocation>
</comment>
<dbReference type="InterPro" id="IPR051280">
    <property type="entry name" value="Cl-channel/antiporter"/>
</dbReference>
<dbReference type="InterPro" id="IPR014743">
    <property type="entry name" value="Cl-channel_core"/>
</dbReference>
<evidence type="ECO:0000256" key="2">
    <source>
        <dbReference type="ARBA" id="ARBA00022448"/>
    </source>
</evidence>
<protein>
    <recommendedName>
        <fullName evidence="11">Chloride channel protein</fullName>
    </recommendedName>
</protein>
<feature type="transmembrane region" description="Helical" evidence="11">
    <location>
        <begin position="170"/>
        <end position="193"/>
    </location>
</feature>
<comment type="similarity">
    <text evidence="11">Belongs to the chloride channel (TC 2.A.49) family.</text>
</comment>
<sequence>MVAAVNHVMVLTDLVLVDLKFNTAQDVMNSVGLMPGTMVLVGFCVGFAAVATSLVSVLAPICAGSGIPEVLGFLNGNSMPGLFAPVGFVVRVLAIVLVQAAGYPVGREGPMVAIGGTVGFGVAWLFLRPQEKRWEEVVASSDTDTGSISLASTALVVNEERFAYFRRVGCAFGGAAGITTAFNAPIGGILYMFEELAVSSLPPDLARFMSTVFGALAARALLQLTQMDVHRLVIYDSSTAFAQGAQGHWDWYDVPLMALLAAVLGGVGALFSKVLLATWKFRRKTNARLQRYQPWAKIAESVLYCLLVTVVWALVPAFFECQELPVSANGAGSGGHRLLGESSSLDYVRHTCPEGQYNEVATYLLSGAEGAVKHLYKPGTQVQRSGPLAVTFIFYFALACGMPGLAVPMGTFVPSMLSGALVGRLFGENTNLLHETLNMGEPYLAPAGVYAVVGSASVLAGLTHMTVGIVALLAEAVGDFGLILPLMLAVLVAQAVSKWVSHFGYDEHLIMMKGIPFLDPEVPREMQSEDLVAGDMCEVPPDEALLLPKTSVKSIKRALKQRQVKYFPIISEGSICVGLTTRGRLRAVLEAVSQNAARQEARKCRRPSIESNGSTVSRRSEASSSVASSDIDSSTRTPSETASIDIDDHLRMAMRRSSQGHLLDVQAEARMKGFIKVMFSEQNKPAEDREDGHEVEELVPIDRIMDWAPHALREDMPVSRFYNVFNKTDAHVAIVVSKRGRFRGILTRASLINLQIKLHNEGHRPREQPAPRGSESEASPANSQAAAGAKPDAGVEGTSRQERSGNDPVIQAVAGNLRPEEMQAELAGAWKSVADGERVQDELREQLRRSDKRIRDLELQLFGTPVTRTPSKSFLTFEEPAEIREEPTSAV</sequence>
<feature type="transmembrane region" description="Helical" evidence="11">
    <location>
        <begin position="82"/>
        <end position="103"/>
    </location>
</feature>
<feature type="transmembrane region" description="Helical" evidence="11">
    <location>
        <begin position="443"/>
        <end position="463"/>
    </location>
</feature>
<feature type="compositionally biased region" description="Low complexity" evidence="12">
    <location>
        <begin position="614"/>
        <end position="635"/>
    </location>
</feature>
<keyword evidence="7 10" id="KW-0129">CBS domain</keyword>
<keyword evidence="5 11" id="KW-1133">Transmembrane helix</keyword>
<evidence type="ECO:0000256" key="7">
    <source>
        <dbReference type="ARBA" id="ARBA00023122"/>
    </source>
</evidence>
<dbReference type="PANTHER" id="PTHR11689:SF136">
    <property type="entry name" value="H(+)_CL(-) EXCHANGE TRANSPORTER 7"/>
    <property type="match status" value="1"/>
</dbReference>
<evidence type="ECO:0000256" key="6">
    <source>
        <dbReference type="ARBA" id="ARBA00023065"/>
    </source>
</evidence>
<feature type="transmembrane region" description="Helical" evidence="11">
    <location>
        <begin position="109"/>
        <end position="127"/>
    </location>
</feature>
<dbReference type="SUPFAM" id="SSF81340">
    <property type="entry name" value="Clc chloride channel"/>
    <property type="match status" value="1"/>
</dbReference>
<feature type="compositionally biased region" description="Basic and acidic residues" evidence="12">
    <location>
        <begin position="758"/>
        <end position="769"/>
    </location>
</feature>
<feature type="transmembrane region" description="Helical" evidence="11">
    <location>
        <begin position="38"/>
        <end position="61"/>
    </location>
</feature>
<keyword evidence="4" id="KW-0677">Repeat</keyword>
<dbReference type="Gene3D" id="3.10.580.10">
    <property type="entry name" value="CBS-domain"/>
    <property type="match status" value="1"/>
</dbReference>
<evidence type="ECO:0000256" key="9">
    <source>
        <dbReference type="ARBA" id="ARBA00023214"/>
    </source>
</evidence>